<dbReference type="Proteomes" id="UP001236507">
    <property type="component" value="Unassembled WGS sequence"/>
</dbReference>
<dbReference type="InterPro" id="IPR021215">
    <property type="entry name" value="DUF2752"/>
</dbReference>
<reference evidence="1 2" key="1">
    <citation type="submission" date="2023-05" db="EMBL/GenBank/DDBJ databases">
        <title>Novel species of genus Flectobacillus isolated from stream in China.</title>
        <authorList>
            <person name="Lu H."/>
        </authorList>
    </citation>
    <scope>NUCLEOTIDE SEQUENCE [LARGE SCALE GENOMIC DNA]</scope>
    <source>
        <strain evidence="1 2">KCTC 42575</strain>
    </source>
</reference>
<proteinExistence type="predicted"/>
<evidence type="ECO:0000313" key="2">
    <source>
        <dbReference type="Proteomes" id="UP001236507"/>
    </source>
</evidence>
<accession>A0ABT6YES8</accession>
<dbReference type="RefSeq" id="WP_283346404.1">
    <property type="nucleotide sequence ID" value="NZ_JASHIF010000025.1"/>
</dbReference>
<name>A0ABT6YES8_9BACT</name>
<gene>
    <name evidence="1" type="ORF">QM524_22950</name>
</gene>
<comment type="caution">
    <text evidence="1">The sequence shown here is derived from an EMBL/GenBank/DDBJ whole genome shotgun (WGS) entry which is preliminary data.</text>
</comment>
<keyword evidence="2" id="KW-1185">Reference proteome</keyword>
<protein>
    <submittedName>
        <fullName evidence="1">DUF2752 domain-containing protein</fullName>
    </submittedName>
</protein>
<dbReference type="EMBL" id="JASHIF010000025">
    <property type="protein sequence ID" value="MDI9862101.1"/>
    <property type="molecule type" value="Genomic_DNA"/>
</dbReference>
<dbReference type="Pfam" id="PF10825">
    <property type="entry name" value="DUF2752"/>
    <property type="match status" value="1"/>
</dbReference>
<organism evidence="1 2">
    <name type="scientific">Flectobacillus roseus</name>
    <dbReference type="NCBI Taxonomy" id="502259"/>
    <lineage>
        <taxon>Bacteria</taxon>
        <taxon>Pseudomonadati</taxon>
        <taxon>Bacteroidota</taxon>
        <taxon>Cytophagia</taxon>
        <taxon>Cytophagales</taxon>
        <taxon>Flectobacillaceae</taxon>
        <taxon>Flectobacillus</taxon>
    </lineage>
</organism>
<sequence length="109" mass="12441">MNKRNIPIELIIWVSGLLWLAFSHPEDTHFTVCPLALVGFEHCPGCGLGHSISYLLRGEWQLSWQSHPLGIFALVIILKRIFELGKNVFCSNVCSNKTEDFYPSKLLRK</sequence>
<evidence type="ECO:0000313" key="1">
    <source>
        <dbReference type="EMBL" id="MDI9862101.1"/>
    </source>
</evidence>